<keyword evidence="1" id="KW-1133">Transmembrane helix</keyword>
<keyword evidence="1" id="KW-0472">Membrane</keyword>
<organism evidence="2 3">
    <name type="scientific">Rhizobium fredii</name>
    <name type="common">Sinorhizobium fredii</name>
    <dbReference type="NCBI Taxonomy" id="380"/>
    <lineage>
        <taxon>Bacteria</taxon>
        <taxon>Pseudomonadati</taxon>
        <taxon>Pseudomonadota</taxon>
        <taxon>Alphaproteobacteria</taxon>
        <taxon>Hyphomicrobiales</taxon>
        <taxon>Rhizobiaceae</taxon>
        <taxon>Sinorhizobium/Ensifer group</taxon>
        <taxon>Sinorhizobium</taxon>
    </lineage>
</organism>
<dbReference type="Proteomes" id="UP000239340">
    <property type="component" value="Chromosome"/>
</dbReference>
<protein>
    <submittedName>
        <fullName evidence="2">Uncharacterized protein</fullName>
    </submittedName>
</protein>
<dbReference type="EMBL" id="CP024307">
    <property type="protein sequence ID" value="AUX76372.1"/>
    <property type="molecule type" value="Genomic_DNA"/>
</dbReference>
<dbReference type="RefSeq" id="WP_234828098.1">
    <property type="nucleotide sequence ID" value="NZ_CP024307.1"/>
</dbReference>
<feature type="transmembrane region" description="Helical" evidence="1">
    <location>
        <begin position="43"/>
        <end position="66"/>
    </location>
</feature>
<evidence type="ECO:0000256" key="1">
    <source>
        <dbReference type="SAM" id="Phobius"/>
    </source>
</evidence>
<name>A0A2L0H597_RHIFR</name>
<keyword evidence="1" id="KW-0812">Transmembrane</keyword>
<dbReference type="AlphaFoldDB" id="A0A2L0H597"/>
<proteinExistence type="predicted"/>
<gene>
    <name evidence="2" type="ORF">NXT3_CH01804</name>
</gene>
<reference evidence="2 3" key="1">
    <citation type="submission" date="2017-10" db="EMBL/GenBank/DDBJ databases">
        <title>Analysis of the genome sequences of Rhizobium populations associated to common bean (phaseolus vulgaris).</title>
        <authorList>
            <person name="Bustos P."/>
            <person name="Santamaria R.I."/>
            <person name="Miranda-Sanchez F."/>
            <person name="Perez-Carrascal O."/>
            <person name="Juarez S."/>
            <person name="Lozano L."/>
            <person name="Martinez-Flores I."/>
            <person name="Vinuesa P."/>
            <person name="Martinez-Romero E."/>
            <person name="Cevallos M.A."/>
            <person name="Romero D."/>
            <person name="Davila G."/>
            <person name="Gonzalez V."/>
        </authorList>
    </citation>
    <scope>NUCLEOTIDE SEQUENCE [LARGE SCALE GENOMIC DNA]</scope>
    <source>
        <strain evidence="2 3">NXT3</strain>
    </source>
</reference>
<sequence>MVGKTSSIAYACDPPNRYCECGTCALPPARNIDLDALKQSNRAYYTAAMFLIFLAAFCGVLAAGLWNANRVQELVAHERNV</sequence>
<evidence type="ECO:0000313" key="3">
    <source>
        <dbReference type="Proteomes" id="UP000239340"/>
    </source>
</evidence>
<accession>A0A2L0H597</accession>
<evidence type="ECO:0000313" key="2">
    <source>
        <dbReference type="EMBL" id="AUX76372.1"/>
    </source>
</evidence>